<accession>A0A7S2S987</accession>
<evidence type="ECO:0000256" key="7">
    <source>
        <dbReference type="SAM" id="Phobius"/>
    </source>
</evidence>
<name>A0A7S2S987_9STRA</name>
<proteinExistence type="predicted"/>
<keyword evidence="6" id="KW-0677">Repeat</keyword>
<keyword evidence="5" id="KW-0732">Signal</keyword>
<keyword evidence="3" id="KW-1003">Cell membrane</keyword>
<protein>
    <recommendedName>
        <fullName evidence="9">LRRNT domain-containing protein</fullName>
    </recommendedName>
</protein>
<dbReference type="GO" id="GO:0005886">
    <property type="term" value="C:plasma membrane"/>
    <property type="evidence" value="ECO:0007669"/>
    <property type="project" value="UniProtKB-SubCell"/>
</dbReference>
<comment type="subcellular location">
    <subcellularLocation>
        <location evidence="2">Cell membrane</location>
    </subcellularLocation>
    <subcellularLocation>
        <location evidence="1">Membrane</location>
        <topology evidence="1">Single-pass membrane protein</topology>
    </subcellularLocation>
</comment>
<evidence type="ECO:0000313" key="8">
    <source>
        <dbReference type="EMBL" id="CAD9692780.1"/>
    </source>
</evidence>
<dbReference type="FunFam" id="3.80.10.10:FF:000383">
    <property type="entry name" value="Leucine-rich repeat receptor protein kinase EMS1"/>
    <property type="match status" value="1"/>
</dbReference>
<sequence length="473" mass="52429">MGVSRFVMDEVDITEDECTEDIEKQNANEERMVAFYSSNFRCLALCTSIGLVALVLGLGLGLGLEGSSPDENIFTPEHQATTLEYISSLAIQISSPETLNVFDNNMIPSNPQTEALKWMSSTDVFTLNEMKQSSTNEVVLLQRYALATFYFSTSGDSWHHKVNFLSPEHICEWGTYHDVMTKPNDMYKGVFCDNDQLATSLFLDMNSLTGQIPDELYHISSLKKISLGKNRLEGQISSKLALLKNLTSFIVNQNLLIGELDDNIATLQSLQVFNVHNNRLEGNVEDSFKNLSELIILDLGDNDLSGNFPDISASLQLKSINLEINGHYNDNMGFTGEIPAFIGNFVLLETLDLSSNSFTGNVPSEIGQIFGLKRLDLHSNDFFGNFKDELLNLKELDKLLLNGNNFDGDFGEACEKLDDIDMTADCLLEDNSYIKNSCYCCAYCCNKDACCPQGEAIGSNKCISVDAIGLFGL</sequence>
<dbReference type="InterPro" id="IPR032675">
    <property type="entry name" value="LRR_dom_sf"/>
</dbReference>
<evidence type="ECO:0000256" key="2">
    <source>
        <dbReference type="ARBA" id="ARBA00004236"/>
    </source>
</evidence>
<evidence type="ECO:0000256" key="3">
    <source>
        <dbReference type="ARBA" id="ARBA00022475"/>
    </source>
</evidence>
<dbReference type="AlphaFoldDB" id="A0A7S2S987"/>
<evidence type="ECO:0000256" key="6">
    <source>
        <dbReference type="ARBA" id="ARBA00022737"/>
    </source>
</evidence>
<gene>
    <name evidence="8" type="ORF">EANT1437_LOCUS12997</name>
</gene>
<keyword evidence="7" id="KW-1133">Transmembrane helix</keyword>
<evidence type="ECO:0000256" key="5">
    <source>
        <dbReference type="ARBA" id="ARBA00022729"/>
    </source>
</evidence>
<evidence type="ECO:0000256" key="4">
    <source>
        <dbReference type="ARBA" id="ARBA00022614"/>
    </source>
</evidence>
<dbReference type="InterPro" id="IPR001611">
    <property type="entry name" value="Leu-rich_rpt"/>
</dbReference>
<keyword evidence="7" id="KW-0812">Transmembrane</keyword>
<dbReference type="PANTHER" id="PTHR48053:SF71">
    <property type="entry name" value="LEUCINE RICH REPEAT FAMILY PROTEIN, EXPRESSED"/>
    <property type="match status" value="1"/>
</dbReference>
<evidence type="ECO:0000256" key="1">
    <source>
        <dbReference type="ARBA" id="ARBA00004167"/>
    </source>
</evidence>
<dbReference type="InterPro" id="IPR051716">
    <property type="entry name" value="Plant_RL_S/T_kinase"/>
</dbReference>
<keyword evidence="7" id="KW-0472">Membrane</keyword>
<dbReference type="Pfam" id="PF00560">
    <property type="entry name" value="LRR_1"/>
    <property type="match status" value="2"/>
</dbReference>
<feature type="transmembrane region" description="Helical" evidence="7">
    <location>
        <begin position="42"/>
        <end position="64"/>
    </location>
</feature>
<reference evidence="8" key="1">
    <citation type="submission" date="2021-01" db="EMBL/GenBank/DDBJ databases">
        <authorList>
            <person name="Corre E."/>
            <person name="Pelletier E."/>
            <person name="Niang G."/>
            <person name="Scheremetjew M."/>
            <person name="Finn R."/>
            <person name="Kale V."/>
            <person name="Holt S."/>
            <person name="Cochrane G."/>
            <person name="Meng A."/>
            <person name="Brown T."/>
            <person name="Cohen L."/>
        </authorList>
    </citation>
    <scope>NUCLEOTIDE SEQUENCE</scope>
    <source>
        <strain evidence="8">CCMP1452</strain>
    </source>
</reference>
<organism evidence="8">
    <name type="scientific">Eucampia antarctica</name>
    <dbReference type="NCBI Taxonomy" id="49252"/>
    <lineage>
        <taxon>Eukaryota</taxon>
        <taxon>Sar</taxon>
        <taxon>Stramenopiles</taxon>
        <taxon>Ochrophyta</taxon>
        <taxon>Bacillariophyta</taxon>
        <taxon>Mediophyceae</taxon>
        <taxon>Biddulphiophycidae</taxon>
        <taxon>Hemiaulales</taxon>
        <taxon>Hemiaulaceae</taxon>
        <taxon>Eucampia</taxon>
    </lineage>
</organism>
<dbReference type="EMBL" id="HBHI01025307">
    <property type="protein sequence ID" value="CAD9692780.1"/>
    <property type="molecule type" value="Transcribed_RNA"/>
</dbReference>
<keyword evidence="4" id="KW-0433">Leucine-rich repeat</keyword>
<dbReference type="PANTHER" id="PTHR48053">
    <property type="entry name" value="LEUCINE RICH REPEAT FAMILY PROTEIN, EXPRESSED"/>
    <property type="match status" value="1"/>
</dbReference>
<dbReference type="SUPFAM" id="SSF52047">
    <property type="entry name" value="RNI-like"/>
    <property type="match status" value="1"/>
</dbReference>
<dbReference type="FunFam" id="3.80.10.10:FF:000041">
    <property type="entry name" value="LRR receptor-like serine/threonine-protein kinase ERECTA"/>
    <property type="match status" value="1"/>
</dbReference>
<dbReference type="Gene3D" id="3.80.10.10">
    <property type="entry name" value="Ribonuclease Inhibitor"/>
    <property type="match status" value="2"/>
</dbReference>
<evidence type="ECO:0008006" key="9">
    <source>
        <dbReference type="Google" id="ProtNLM"/>
    </source>
</evidence>